<dbReference type="Proteomes" id="UP001221898">
    <property type="component" value="Unassembled WGS sequence"/>
</dbReference>
<evidence type="ECO:0000313" key="1">
    <source>
        <dbReference type="EMBL" id="KAJ8397144.1"/>
    </source>
</evidence>
<comment type="caution">
    <text evidence="1">The sequence shown here is derived from an EMBL/GenBank/DDBJ whole genome shotgun (WGS) entry which is preliminary data.</text>
</comment>
<dbReference type="EMBL" id="JAINUG010000100">
    <property type="protein sequence ID" value="KAJ8397144.1"/>
    <property type="molecule type" value="Genomic_DNA"/>
</dbReference>
<keyword evidence="2" id="KW-1185">Reference proteome</keyword>
<name>A0AAD7S718_9TELE</name>
<evidence type="ECO:0000313" key="2">
    <source>
        <dbReference type="Proteomes" id="UP001221898"/>
    </source>
</evidence>
<accession>A0AAD7S718</accession>
<dbReference type="PANTHER" id="PTHR47331">
    <property type="entry name" value="PHD-TYPE DOMAIN-CONTAINING PROTEIN"/>
    <property type="match status" value="1"/>
</dbReference>
<organism evidence="1 2">
    <name type="scientific">Aldrovandia affinis</name>
    <dbReference type="NCBI Taxonomy" id="143900"/>
    <lineage>
        <taxon>Eukaryota</taxon>
        <taxon>Metazoa</taxon>
        <taxon>Chordata</taxon>
        <taxon>Craniata</taxon>
        <taxon>Vertebrata</taxon>
        <taxon>Euteleostomi</taxon>
        <taxon>Actinopterygii</taxon>
        <taxon>Neopterygii</taxon>
        <taxon>Teleostei</taxon>
        <taxon>Notacanthiformes</taxon>
        <taxon>Halosauridae</taxon>
        <taxon>Aldrovandia</taxon>
    </lineage>
</organism>
<reference evidence="1" key="1">
    <citation type="journal article" date="2023" name="Science">
        <title>Genome structures resolve the early diversification of teleost fishes.</title>
        <authorList>
            <person name="Parey E."/>
            <person name="Louis A."/>
            <person name="Montfort J."/>
            <person name="Bouchez O."/>
            <person name="Roques C."/>
            <person name="Iampietro C."/>
            <person name="Lluch J."/>
            <person name="Castinel A."/>
            <person name="Donnadieu C."/>
            <person name="Desvignes T."/>
            <person name="Floi Bucao C."/>
            <person name="Jouanno E."/>
            <person name="Wen M."/>
            <person name="Mejri S."/>
            <person name="Dirks R."/>
            <person name="Jansen H."/>
            <person name="Henkel C."/>
            <person name="Chen W.J."/>
            <person name="Zahm M."/>
            <person name="Cabau C."/>
            <person name="Klopp C."/>
            <person name="Thompson A.W."/>
            <person name="Robinson-Rechavi M."/>
            <person name="Braasch I."/>
            <person name="Lecointre G."/>
            <person name="Bobe J."/>
            <person name="Postlethwait J.H."/>
            <person name="Berthelot C."/>
            <person name="Roest Crollius H."/>
            <person name="Guiguen Y."/>
        </authorList>
    </citation>
    <scope>NUCLEOTIDE SEQUENCE</scope>
    <source>
        <strain evidence="1">NC1722</strain>
    </source>
</reference>
<sequence>MTLAKDLRILCASGGFTLTKWTTITERCSCPSPEEQRAKETKNLDLSSEALPVERALRYTVGYRNRCFHLQHQVAGQANDKKGILVVVNSIYDPLGLLAPSSCPLNSC</sequence>
<dbReference type="AlphaFoldDB" id="A0AAD7S718"/>
<protein>
    <submittedName>
        <fullName evidence="1">Uncharacterized protein</fullName>
    </submittedName>
</protein>
<gene>
    <name evidence="1" type="ORF">AAFF_G00009980</name>
</gene>
<proteinExistence type="predicted"/>